<evidence type="ECO:0000256" key="9">
    <source>
        <dbReference type="ARBA" id="ARBA00023224"/>
    </source>
</evidence>
<evidence type="ECO:0000313" key="15">
    <source>
        <dbReference type="RefSeq" id="XP_065653429.1"/>
    </source>
</evidence>
<dbReference type="Gene3D" id="1.20.1070.10">
    <property type="entry name" value="Rhodopsin 7-helix transmembrane proteins"/>
    <property type="match status" value="1"/>
</dbReference>
<comment type="similarity">
    <text evidence="10">Belongs to the G-protein coupled receptor 1 family.</text>
</comment>
<evidence type="ECO:0000256" key="10">
    <source>
        <dbReference type="RuleBase" id="RU000688"/>
    </source>
</evidence>
<keyword evidence="14" id="KW-1185">Reference proteome</keyword>
<evidence type="ECO:0000313" key="14">
    <source>
        <dbReference type="Proteomes" id="UP001652625"/>
    </source>
</evidence>
<keyword evidence="2" id="KW-1003">Cell membrane</keyword>
<dbReference type="RefSeq" id="XP_065653429.1">
    <property type="nucleotide sequence ID" value="XM_065797357.1"/>
</dbReference>
<feature type="transmembrane region" description="Helical" evidence="12">
    <location>
        <begin position="59"/>
        <end position="80"/>
    </location>
</feature>
<dbReference type="CDD" id="cd00637">
    <property type="entry name" value="7tm_classA_rhodopsin-like"/>
    <property type="match status" value="1"/>
</dbReference>
<dbReference type="PRINTS" id="PR00237">
    <property type="entry name" value="GPCRRHODOPSN"/>
</dbReference>
<dbReference type="Proteomes" id="UP001652625">
    <property type="component" value="Chromosome 05"/>
</dbReference>
<evidence type="ECO:0000256" key="4">
    <source>
        <dbReference type="ARBA" id="ARBA00022989"/>
    </source>
</evidence>
<feature type="transmembrane region" description="Helical" evidence="12">
    <location>
        <begin position="165"/>
        <end position="184"/>
    </location>
</feature>
<sequence length="386" mass="45295">MFLKKPIMQIINTMVSSDTLHITQEGIFLSTLPKDFIYSTQKTIQLSTQSSPLETRDLIILPICAIVIVLLNLLVVGAFVYEKKLRRRPANVLIFSQAMIDFVIGTLFIPFHIIEKHYKTEIILNYLIYYILFISLFNLLALSADRYLALSMPFFHYRVVDKRRTVRLLIIVWIVPLFLTLIPLCWEFKFSETKSKYTKTYLTISWAFMLILVLLMTILYLFIVIRARKTIRKKRLSIEKKSFKKKVELERKELRVIHLFGLLLFFFVAAYIPILYMNYYVIIDKVDSIPSIVEILSIYSLILNSLVNPVLCIYLKQDYSQVILTIIQFKVGFIIRSTSKSSSTKTNLTELAFECEYSYDGSRHNNSKKKRKSSREPYHHNRTSLV</sequence>
<dbReference type="SUPFAM" id="SSF81321">
    <property type="entry name" value="Family A G protein-coupled receptor-like"/>
    <property type="match status" value="1"/>
</dbReference>
<evidence type="ECO:0000256" key="2">
    <source>
        <dbReference type="ARBA" id="ARBA00022475"/>
    </source>
</evidence>
<keyword evidence="7 10" id="KW-0675">Receptor</keyword>
<dbReference type="PANTHER" id="PTHR24246:SF27">
    <property type="entry name" value="ADENOSINE RECEPTOR, ISOFORM A"/>
    <property type="match status" value="1"/>
</dbReference>
<evidence type="ECO:0000259" key="13">
    <source>
        <dbReference type="PROSITE" id="PS50262"/>
    </source>
</evidence>
<feature type="transmembrane region" description="Helical" evidence="12">
    <location>
        <begin position="204"/>
        <end position="225"/>
    </location>
</feature>
<keyword evidence="6 12" id="KW-0472">Membrane</keyword>
<keyword evidence="9 10" id="KW-0807">Transducer</keyword>
<keyword evidence="4 12" id="KW-1133">Transmembrane helix</keyword>
<name>A0ABM4BW49_HYDVU</name>
<dbReference type="InterPro" id="IPR017452">
    <property type="entry name" value="GPCR_Rhodpsn_7TM"/>
</dbReference>
<accession>A0ABM4BW49</accession>
<evidence type="ECO:0000256" key="6">
    <source>
        <dbReference type="ARBA" id="ARBA00023136"/>
    </source>
</evidence>
<evidence type="ECO:0000256" key="11">
    <source>
        <dbReference type="SAM" id="MobiDB-lite"/>
    </source>
</evidence>
<keyword evidence="5 10" id="KW-0297">G-protein coupled receptor</keyword>
<evidence type="ECO:0000256" key="1">
    <source>
        <dbReference type="ARBA" id="ARBA00004651"/>
    </source>
</evidence>
<feature type="domain" description="G-protein coupled receptors family 1 profile" evidence="13">
    <location>
        <begin position="71"/>
        <end position="312"/>
    </location>
</feature>
<feature type="transmembrane region" description="Helical" evidence="12">
    <location>
        <begin position="126"/>
        <end position="144"/>
    </location>
</feature>
<dbReference type="PROSITE" id="PS50262">
    <property type="entry name" value="G_PROTEIN_RECEP_F1_2"/>
    <property type="match status" value="1"/>
</dbReference>
<evidence type="ECO:0000256" key="7">
    <source>
        <dbReference type="ARBA" id="ARBA00023170"/>
    </source>
</evidence>
<keyword evidence="3 10" id="KW-0812">Transmembrane</keyword>
<feature type="transmembrane region" description="Helical" evidence="12">
    <location>
        <begin position="92"/>
        <end position="114"/>
    </location>
</feature>
<gene>
    <name evidence="15" type="primary">LOC136071855</name>
</gene>
<dbReference type="InterPro" id="IPR000276">
    <property type="entry name" value="GPCR_Rhodpsn"/>
</dbReference>
<keyword evidence="8" id="KW-0325">Glycoprotein</keyword>
<evidence type="ECO:0000256" key="5">
    <source>
        <dbReference type="ARBA" id="ARBA00023040"/>
    </source>
</evidence>
<dbReference type="PROSITE" id="PS00237">
    <property type="entry name" value="G_PROTEIN_RECEP_F1_1"/>
    <property type="match status" value="1"/>
</dbReference>
<evidence type="ECO:0000256" key="3">
    <source>
        <dbReference type="ARBA" id="ARBA00022692"/>
    </source>
</evidence>
<dbReference type="PANTHER" id="PTHR24246">
    <property type="entry name" value="OLFACTORY RECEPTOR AND ADENOSINE RECEPTOR"/>
    <property type="match status" value="1"/>
</dbReference>
<evidence type="ECO:0000256" key="8">
    <source>
        <dbReference type="ARBA" id="ARBA00023180"/>
    </source>
</evidence>
<feature type="transmembrane region" description="Helical" evidence="12">
    <location>
        <begin position="254"/>
        <end position="276"/>
    </location>
</feature>
<evidence type="ECO:0000256" key="12">
    <source>
        <dbReference type="SAM" id="Phobius"/>
    </source>
</evidence>
<dbReference type="Pfam" id="PF00001">
    <property type="entry name" value="7tm_1"/>
    <property type="match status" value="1"/>
</dbReference>
<dbReference type="GeneID" id="136071855"/>
<proteinExistence type="inferred from homology"/>
<organism evidence="14 15">
    <name type="scientific">Hydra vulgaris</name>
    <name type="common">Hydra</name>
    <name type="synonym">Hydra attenuata</name>
    <dbReference type="NCBI Taxonomy" id="6087"/>
    <lineage>
        <taxon>Eukaryota</taxon>
        <taxon>Metazoa</taxon>
        <taxon>Cnidaria</taxon>
        <taxon>Hydrozoa</taxon>
        <taxon>Hydroidolina</taxon>
        <taxon>Anthoathecata</taxon>
        <taxon>Aplanulata</taxon>
        <taxon>Hydridae</taxon>
        <taxon>Hydra</taxon>
    </lineage>
</organism>
<feature type="transmembrane region" description="Helical" evidence="12">
    <location>
        <begin position="296"/>
        <end position="315"/>
    </location>
</feature>
<feature type="region of interest" description="Disordered" evidence="11">
    <location>
        <begin position="360"/>
        <end position="386"/>
    </location>
</feature>
<protein>
    <submittedName>
        <fullName evidence="15">Adenosine receptor A3-like isoform X1</fullName>
    </submittedName>
</protein>
<reference evidence="15" key="1">
    <citation type="submission" date="2025-08" db="UniProtKB">
        <authorList>
            <consortium name="RefSeq"/>
        </authorList>
    </citation>
    <scope>IDENTIFICATION</scope>
</reference>
<comment type="subcellular location">
    <subcellularLocation>
        <location evidence="1">Cell membrane</location>
        <topology evidence="1">Multi-pass membrane protein</topology>
    </subcellularLocation>
</comment>